<evidence type="ECO:0000256" key="1">
    <source>
        <dbReference type="SAM" id="SignalP"/>
    </source>
</evidence>
<evidence type="ECO:0000313" key="2">
    <source>
        <dbReference type="EMBL" id="RHL87083.1"/>
    </source>
</evidence>
<feature type="chain" id="PRO_5019469643" evidence="1">
    <location>
        <begin position="24"/>
        <end position="387"/>
    </location>
</feature>
<accession>A0A415MXG2</accession>
<dbReference type="EMBL" id="QRPE01000036">
    <property type="protein sequence ID" value="RHL87083.1"/>
    <property type="molecule type" value="Genomic_DNA"/>
</dbReference>
<dbReference type="InterPro" id="IPR025316">
    <property type="entry name" value="DUF4221"/>
</dbReference>
<protein>
    <submittedName>
        <fullName evidence="2">DUF4221 domain-containing protein</fullName>
    </submittedName>
</protein>
<sequence>MIKYLLSLFLVVLTFSCSPMTNSDRYSLERTDEVLSFPVIEEVRAPQITVFLFKEKGENYLSFQNLPKSEILIYSMKSQSLVKRLCLNTEGDNSVLGGFGGYYIADMEHIYIPSMYVSKIFVVDTAGVVKRKIDYSTTKDGQQLKPFMPSDKSQIVFIGDDLYIPQTVNLRLGDKAIERSPIKVVLDTIENTSEALPMRFPPLINYKDFGTVGAFGAEYSFCYDGNRFIYSFDADEDLYLTTSAHEKVEKKKAKSKYIDHVTVFRSTEGNFQKMVRAQCEHASYGKILYDKYRDVYYRFVYPPCDTSDYFGDYVELLRSGRKRISIMILDNKLNVVGETFFPAYTYNPNLSFILEDGLYVSLSHIKNPDYSDDILRFQKLELKEIRK</sequence>
<organism evidence="2 3">
    <name type="scientific">Bacteroides intestinalis</name>
    <dbReference type="NCBI Taxonomy" id="329854"/>
    <lineage>
        <taxon>Bacteria</taxon>
        <taxon>Pseudomonadati</taxon>
        <taxon>Bacteroidota</taxon>
        <taxon>Bacteroidia</taxon>
        <taxon>Bacteroidales</taxon>
        <taxon>Bacteroidaceae</taxon>
        <taxon>Bacteroides</taxon>
    </lineage>
</organism>
<gene>
    <name evidence="2" type="ORF">DWZ95_21265</name>
</gene>
<dbReference type="Pfam" id="PF13970">
    <property type="entry name" value="DUF4221"/>
    <property type="match status" value="1"/>
</dbReference>
<evidence type="ECO:0000313" key="3">
    <source>
        <dbReference type="Proteomes" id="UP000285013"/>
    </source>
</evidence>
<keyword evidence="1" id="KW-0732">Signal</keyword>
<dbReference type="AlphaFoldDB" id="A0A415MXG2"/>
<proteinExistence type="predicted"/>
<dbReference type="RefSeq" id="WP_118423599.1">
    <property type="nucleotide sequence ID" value="NZ_QRPE01000036.1"/>
</dbReference>
<feature type="signal peptide" evidence="1">
    <location>
        <begin position="1"/>
        <end position="23"/>
    </location>
</feature>
<comment type="caution">
    <text evidence="2">The sequence shown here is derived from an EMBL/GenBank/DDBJ whole genome shotgun (WGS) entry which is preliminary data.</text>
</comment>
<name>A0A415MXG2_9BACE</name>
<reference evidence="2 3" key="1">
    <citation type="submission" date="2018-08" db="EMBL/GenBank/DDBJ databases">
        <title>A genome reference for cultivated species of the human gut microbiota.</title>
        <authorList>
            <person name="Zou Y."/>
            <person name="Xue W."/>
            <person name="Luo G."/>
        </authorList>
    </citation>
    <scope>NUCLEOTIDE SEQUENCE [LARGE SCALE GENOMIC DNA]</scope>
    <source>
        <strain evidence="2 3">AF36-16BH</strain>
    </source>
</reference>
<dbReference type="Proteomes" id="UP000285013">
    <property type="component" value="Unassembled WGS sequence"/>
</dbReference>
<dbReference type="PROSITE" id="PS51257">
    <property type="entry name" value="PROKAR_LIPOPROTEIN"/>
    <property type="match status" value="1"/>
</dbReference>